<sequence length="39" mass="4692">MVLFIIKSHCCNQLEQEMLGKNNMNTTFVKKLRMSTRRF</sequence>
<reference evidence="1 2" key="1">
    <citation type="submission" date="2014-02" db="EMBL/GenBank/DDBJ databases">
        <authorList>
            <person name="Genoscope - CEA"/>
        </authorList>
    </citation>
    <scope>NUCLEOTIDE SEQUENCE [LARGE SCALE GENOMIC DNA]</scope>
    <source>
        <strain evidence="1 2">CS03</strain>
    </source>
</reference>
<accession>A0A0B6XBE3</accession>
<dbReference type="AlphaFoldDB" id="A0A0B6XBE3"/>
<dbReference type="Proteomes" id="UP000032930">
    <property type="component" value="Chromosome"/>
</dbReference>
<evidence type="ECO:0000313" key="1">
    <source>
        <dbReference type="EMBL" id="CDM90885.1"/>
    </source>
</evidence>
<gene>
    <name evidence="1" type="ORF">XBW1_3527</name>
</gene>
<evidence type="ECO:0000313" key="2">
    <source>
        <dbReference type="Proteomes" id="UP000032930"/>
    </source>
</evidence>
<dbReference type="KEGG" id="xbv:XBW1_3527"/>
<dbReference type="EMBL" id="FO818637">
    <property type="protein sequence ID" value="CDM90885.1"/>
    <property type="molecule type" value="Genomic_DNA"/>
</dbReference>
<protein>
    <submittedName>
        <fullName evidence="1">Uncharacterized protein</fullName>
    </submittedName>
</protein>
<name>A0A0B6XBE3_XENBV</name>
<organism evidence="1 2">
    <name type="scientific">Xenorhabdus bovienii</name>
    <name type="common">Xenorhabdus nematophila subsp. bovienii</name>
    <dbReference type="NCBI Taxonomy" id="40576"/>
    <lineage>
        <taxon>Bacteria</taxon>
        <taxon>Pseudomonadati</taxon>
        <taxon>Pseudomonadota</taxon>
        <taxon>Gammaproteobacteria</taxon>
        <taxon>Enterobacterales</taxon>
        <taxon>Morganellaceae</taxon>
        <taxon>Xenorhabdus</taxon>
    </lineage>
</organism>
<proteinExistence type="predicted"/>